<accession>A0A2A9ECE9</accession>
<dbReference type="Pfam" id="PF14833">
    <property type="entry name" value="NAD_binding_11"/>
    <property type="match status" value="1"/>
</dbReference>
<dbReference type="InterPro" id="IPR013328">
    <property type="entry name" value="6PGD_dom2"/>
</dbReference>
<dbReference type="InterPro" id="IPR008927">
    <property type="entry name" value="6-PGluconate_DH-like_C_sf"/>
</dbReference>
<dbReference type="Proteomes" id="UP000221394">
    <property type="component" value="Unassembled WGS sequence"/>
</dbReference>
<organism evidence="7 8">
    <name type="scientific">Flavimobilis soli</name>
    <dbReference type="NCBI Taxonomy" id="442709"/>
    <lineage>
        <taxon>Bacteria</taxon>
        <taxon>Bacillati</taxon>
        <taxon>Actinomycetota</taxon>
        <taxon>Actinomycetes</taxon>
        <taxon>Micrococcales</taxon>
        <taxon>Jonesiaceae</taxon>
        <taxon>Flavimobilis</taxon>
    </lineage>
</organism>
<keyword evidence="8" id="KW-1185">Reference proteome</keyword>
<evidence type="ECO:0000256" key="3">
    <source>
        <dbReference type="ARBA" id="ARBA00023027"/>
    </source>
</evidence>
<dbReference type="PANTHER" id="PTHR43060">
    <property type="entry name" value="3-HYDROXYISOBUTYRATE DEHYDROGENASE-LIKE 1, MITOCHONDRIAL-RELATED"/>
    <property type="match status" value="1"/>
</dbReference>
<dbReference type="InterPro" id="IPR015815">
    <property type="entry name" value="HIBADH-related"/>
</dbReference>
<dbReference type="AlphaFoldDB" id="A0A2A9ECE9"/>
<dbReference type="RefSeq" id="WP_098457748.1">
    <property type="nucleotide sequence ID" value="NZ_PDJH01000001.1"/>
</dbReference>
<comment type="caution">
    <text evidence="7">The sequence shown here is derived from an EMBL/GenBank/DDBJ whole genome shotgun (WGS) entry which is preliminary data.</text>
</comment>
<feature type="domain" description="6-phosphogluconate dehydrogenase NADP-binding" evidence="5">
    <location>
        <begin position="7"/>
        <end position="164"/>
    </location>
</feature>
<evidence type="ECO:0000313" key="8">
    <source>
        <dbReference type="Proteomes" id="UP000221394"/>
    </source>
</evidence>
<evidence type="ECO:0000256" key="2">
    <source>
        <dbReference type="ARBA" id="ARBA00023002"/>
    </source>
</evidence>
<dbReference type="InterPro" id="IPR036291">
    <property type="entry name" value="NAD(P)-bd_dom_sf"/>
</dbReference>
<dbReference type="GO" id="GO:0016491">
    <property type="term" value="F:oxidoreductase activity"/>
    <property type="evidence" value="ECO:0007669"/>
    <property type="project" value="UniProtKB-KW"/>
</dbReference>
<keyword evidence="2" id="KW-0560">Oxidoreductase</keyword>
<reference evidence="7 8" key="1">
    <citation type="submission" date="2017-10" db="EMBL/GenBank/DDBJ databases">
        <title>Sequencing the genomes of 1000 actinobacteria strains.</title>
        <authorList>
            <person name="Klenk H.-P."/>
        </authorList>
    </citation>
    <scope>NUCLEOTIDE SEQUENCE [LARGE SCALE GENOMIC DNA]</scope>
    <source>
        <strain evidence="7 8">DSM 21574</strain>
    </source>
</reference>
<dbReference type="EMBL" id="PDJH01000001">
    <property type="protein sequence ID" value="PFG36584.1"/>
    <property type="molecule type" value="Genomic_DNA"/>
</dbReference>
<evidence type="ECO:0000313" key="7">
    <source>
        <dbReference type="EMBL" id="PFG36584.1"/>
    </source>
</evidence>
<dbReference type="Pfam" id="PF03446">
    <property type="entry name" value="NAD_binding_2"/>
    <property type="match status" value="1"/>
</dbReference>
<dbReference type="Gene3D" id="1.10.1040.10">
    <property type="entry name" value="N-(1-d-carboxylethyl)-l-norvaline Dehydrogenase, domain 2"/>
    <property type="match status" value="1"/>
</dbReference>
<comment type="similarity">
    <text evidence="1">Belongs to the HIBADH-related family.</text>
</comment>
<evidence type="ECO:0000256" key="4">
    <source>
        <dbReference type="PIRSR" id="PIRSR000103-1"/>
    </source>
</evidence>
<dbReference type="InterPro" id="IPR002204">
    <property type="entry name" value="3-OH-isobutyrate_DH-rel_CS"/>
</dbReference>
<sequence>MNTRGHVGFIGLGTMGAPMAGHLLDALGPGRLHITARRPAAAEPLVARGAVWHGSARELAAACDTVVLMVPDLPQVRDLLEGAEGLLAGAGDDLLVVVSSTSSPQGVRELDSELRDRTGGAVRVVDAPVSGGEEGARAGTLAIMVGGPDDDAARACAALAPCGRPEHLGPLGAGQVAKACNQMIVAATVAALGEASVLAERAGLDVGRLLALLGTGYAGSRILDVKARRFAEHDHSPSGAARFMVKDLTFATEEAVRTGTGTPQLDTLRTLFTDLTDAGLGDQDTAVVQAWVERLERPDSGR</sequence>
<dbReference type="PIRSF" id="PIRSF000103">
    <property type="entry name" value="HIBADH"/>
    <property type="match status" value="1"/>
</dbReference>
<dbReference type="Gene3D" id="3.40.50.720">
    <property type="entry name" value="NAD(P)-binding Rossmann-like Domain"/>
    <property type="match status" value="1"/>
</dbReference>
<feature type="domain" description="3-hydroxyisobutyrate dehydrogenase-like NAD-binding" evidence="6">
    <location>
        <begin position="172"/>
        <end position="289"/>
    </location>
</feature>
<protein>
    <submittedName>
        <fullName evidence="7">2-hydroxy-3-oxopropionate reductase</fullName>
    </submittedName>
</protein>
<evidence type="ECO:0000259" key="5">
    <source>
        <dbReference type="Pfam" id="PF03446"/>
    </source>
</evidence>
<dbReference type="GO" id="GO:0016054">
    <property type="term" value="P:organic acid catabolic process"/>
    <property type="evidence" value="ECO:0007669"/>
    <property type="project" value="UniProtKB-ARBA"/>
</dbReference>
<evidence type="ECO:0000256" key="1">
    <source>
        <dbReference type="ARBA" id="ARBA00009080"/>
    </source>
</evidence>
<keyword evidence="3" id="KW-0520">NAD</keyword>
<name>A0A2A9ECE9_9MICO</name>
<dbReference type="SUPFAM" id="SSF48179">
    <property type="entry name" value="6-phosphogluconate dehydrogenase C-terminal domain-like"/>
    <property type="match status" value="1"/>
</dbReference>
<dbReference type="PROSITE" id="PS00895">
    <property type="entry name" value="3_HYDROXYISOBUT_DH"/>
    <property type="match status" value="1"/>
</dbReference>
<dbReference type="OrthoDB" id="3185659at2"/>
<proteinExistence type="inferred from homology"/>
<dbReference type="GO" id="GO:0050661">
    <property type="term" value="F:NADP binding"/>
    <property type="evidence" value="ECO:0007669"/>
    <property type="project" value="InterPro"/>
</dbReference>
<dbReference type="InterPro" id="IPR006115">
    <property type="entry name" value="6PGDH_NADP-bd"/>
</dbReference>
<dbReference type="InterPro" id="IPR029154">
    <property type="entry name" value="HIBADH-like_NADP-bd"/>
</dbReference>
<dbReference type="GO" id="GO:0051287">
    <property type="term" value="F:NAD binding"/>
    <property type="evidence" value="ECO:0007669"/>
    <property type="project" value="InterPro"/>
</dbReference>
<dbReference type="SUPFAM" id="SSF51735">
    <property type="entry name" value="NAD(P)-binding Rossmann-fold domains"/>
    <property type="match status" value="1"/>
</dbReference>
<feature type="active site" evidence="4">
    <location>
        <position position="178"/>
    </location>
</feature>
<gene>
    <name evidence="7" type="ORF">ATL41_1313</name>
</gene>
<evidence type="ECO:0000259" key="6">
    <source>
        <dbReference type="Pfam" id="PF14833"/>
    </source>
</evidence>
<dbReference type="PANTHER" id="PTHR43060:SF15">
    <property type="entry name" value="3-HYDROXYISOBUTYRATE DEHYDROGENASE-LIKE 1, MITOCHONDRIAL-RELATED"/>
    <property type="match status" value="1"/>
</dbReference>